<evidence type="ECO:0000256" key="1">
    <source>
        <dbReference type="ARBA" id="ARBA00004141"/>
    </source>
</evidence>
<feature type="transmembrane region" description="Helical" evidence="6">
    <location>
        <begin position="175"/>
        <end position="199"/>
    </location>
</feature>
<keyword evidence="4 6" id="KW-1133">Transmembrane helix</keyword>
<sequence>MALSRNSQGALYMALSMAGFASNDALIKAISHDVSVGQIMLIRGAMTSVLVFLISWRMGALRPLTVMARPTVGMRVFFEIAAGIVFLSALGNIPLANITSILQSLPLAVTLGAALFLKEPVGWRRWLAIVAGFAGVLIIMRPGPEGFTTASLLAVACVFLAAGRDLSTKRVPPEIPSLMLTTVTVVCLTLTGGLLMPWLGGWKPLTLAVVMHLAAASVFSLVGYQFVIAAMRTGEISFIAPFRYTALLVAFTWGYLFFGEKIDLLTGIGIGIVVASGLYTFHREARRNGRLAQEPSPEVMEG</sequence>
<dbReference type="EMBL" id="JACIEZ010000003">
    <property type="protein sequence ID" value="MBB4064563.1"/>
    <property type="molecule type" value="Genomic_DNA"/>
</dbReference>
<keyword evidence="3 6" id="KW-0812">Transmembrane</keyword>
<dbReference type="Pfam" id="PF00892">
    <property type="entry name" value="EamA"/>
    <property type="match status" value="2"/>
</dbReference>
<comment type="caution">
    <text evidence="8">The sequence shown here is derived from an EMBL/GenBank/DDBJ whole genome shotgun (WGS) entry which is preliminary data.</text>
</comment>
<dbReference type="AlphaFoldDB" id="A0A7W6J5Z1"/>
<reference evidence="8 9" key="1">
    <citation type="submission" date="2020-08" db="EMBL/GenBank/DDBJ databases">
        <title>Genomic Encyclopedia of Type Strains, Phase IV (KMG-IV): sequencing the most valuable type-strain genomes for metagenomic binning, comparative biology and taxonomic classification.</title>
        <authorList>
            <person name="Goeker M."/>
        </authorList>
    </citation>
    <scope>NUCLEOTIDE SEQUENCE [LARGE SCALE GENOMIC DNA]</scope>
    <source>
        <strain evidence="8 9">DSM 29853</strain>
    </source>
</reference>
<feature type="transmembrane region" description="Helical" evidence="6">
    <location>
        <begin position="123"/>
        <end position="140"/>
    </location>
</feature>
<feature type="domain" description="EamA" evidence="7">
    <location>
        <begin position="9"/>
        <end position="140"/>
    </location>
</feature>
<feature type="transmembrane region" description="Helical" evidence="6">
    <location>
        <begin position="264"/>
        <end position="281"/>
    </location>
</feature>
<dbReference type="GO" id="GO:0016020">
    <property type="term" value="C:membrane"/>
    <property type="evidence" value="ECO:0007669"/>
    <property type="project" value="UniProtKB-SubCell"/>
</dbReference>
<name>A0A7W6J5Z1_9HYPH</name>
<dbReference type="InterPro" id="IPR037185">
    <property type="entry name" value="EmrE-like"/>
</dbReference>
<organism evidence="8 9">
    <name type="scientific">Gellertiella hungarica</name>
    <dbReference type="NCBI Taxonomy" id="1572859"/>
    <lineage>
        <taxon>Bacteria</taxon>
        <taxon>Pseudomonadati</taxon>
        <taxon>Pseudomonadota</taxon>
        <taxon>Alphaproteobacteria</taxon>
        <taxon>Hyphomicrobiales</taxon>
        <taxon>Rhizobiaceae</taxon>
        <taxon>Gellertiella</taxon>
    </lineage>
</organism>
<feature type="transmembrane region" description="Helical" evidence="6">
    <location>
        <begin position="96"/>
        <end position="116"/>
    </location>
</feature>
<evidence type="ECO:0000256" key="3">
    <source>
        <dbReference type="ARBA" id="ARBA00022692"/>
    </source>
</evidence>
<comment type="similarity">
    <text evidence="2">Belongs to the drug/metabolite transporter (DMT) superfamily. 10 TMS drug/metabolite exporter (DME) (TC 2.A.7.3) family.</text>
</comment>
<evidence type="ECO:0000313" key="9">
    <source>
        <dbReference type="Proteomes" id="UP000528286"/>
    </source>
</evidence>
<dbReference type="InterPro" id="IPR000620">
    <property type="entry name" value="EamA_dom"/>
</dbReference>
<evidence type="ECO:0000256" key="4">
    <source>
        <dbReference type="ARBA" id="ARBA00022989"/>
    </source>
</evidence>
<comment type="subcellular location">
    <subcellularLocation>
        <location evidence="1">Membrane</location>
        <topology evidence="1">Multi-pass membrane protein</topology>
    </subcellularLocation>
</comment>
<keyword evidence="5 6" id="KW-0472">Membrane</keyword>
<accession>A0A7W6J5Z1</accession>
<dbReference type="SUPFAM" id="SSF103481">
    <property type="entry name" value="Multidrug resistance efflux transporter EmrE"/>
    <property type="match status" value="2"/>
</dbReference>
<evidence type="ECO:0000259" key="7">
    <source>
        <dbReference type="Pfam" id="PF00892"/>
    </source>
</evidence>
<evidence type="ECO:0000256" key="5">
    <source>
        <dbReference type="ARBA" id="ARBA00023136"/>
    </source>
</evidence>
<proteinExistence type="inferred from homology"/>
<gene>
    <name evidence="8" type="ORF">GGR23_001750</name>
</gene>
<feature type="transmembrane region" description="Helical" evidence="6">
    <location>
        <begin position="236"/>
        <end position="258"/>
    </location>
</feature>
<evidence type="ECO:0000256" key="6">
    <source>
        <dbReference type="SAM" id="Phobius"/>
    </source>
</evidence>
<dbReference type="PANTHER" id="PTHR22911:SF6">
    <property type="entry name" value="SOLUTE CARRIER FAMILY 35 MEMBER G1"/>
    <property type="match status" value="1"/>
</dbReference>
<feature type="transmembrane region" description="Helical" evidence="6">
    <location>
        <begin position="146"/>
        <end position="163"/>
    </location>
</feature>
<feature type="transmembrane region" description="Helical" evidence="6">
    <location>
        <begin position="72"/>
        <end position="90"/>
    </location>
</feature>
<protein>
    <submittedName>
        <fullName evidence="8">Drug/metabolite transporter (DMT)-like permease</fullName>
    </submittedName>
</protein>
<dbReference type="PANTHER" id="PTHR22911">
    <property type="entry name" value="ACYL-MALONYL CONDENSING ENZYME-RELATED"/>
    <property type="match status" value="1"/>
</dbReference>
<feature type="transmembrane region" description="Helical" evidence="6">
    <location>
        <begin position="39"/>
        <end position="60"/>
    </location>
</feature>
<dbReference type="RefSeq" id="WP_183365829.1">
    <property type="nucleotide sequence ID" value="NZ_JACIEZ010000003.1"/>
</dbReference>
<keyword evidence="9" id="KW-1185">Reference proteome</keyword>
<evidence type="ECO:0000313" key="8">
    <source>
        <dbReference type="EMBL" id="MBB4064563.1"/>
    </source>
</evidence>
<dbReference type="Proteomes" id="UP000528286">
    <property type="component" value="Unassembled WGS sequence"/>
</dbReference>
<feature type="transmembrane region" description="Helical" evidence="6">
    <location>
        <begin position="205"/>
        <end position="224"/>
    </location>
</feature>
<evidence type="ECO:0000256" key="2">
    <source>
        <dbReference type="ARBA" id="ARBA00009853"/>
    </source>
</evidence>
<feature type="domain" description="EamA" evidence="7">
    <location>
        <begin position="150"/>
        <end position="276"/>
    </location>
</feature>